<dbReference type="Proteomes" id="UP000314294">
    <property type="component" value="Unassembled WGS sequence"/>
</dbReference>
<dbReference type="AlphaFoldDB" id="A0A4Z2I1H7"/>
<dbReference type="EMBL" id="SRLO01000154">
    <property type="protein sequence ID" value="TNN71092.1"/>
    <property type="molecule type" value="Genomic_DNA"/>
</dbReference>
<organism evidence="1 2">
    <name type="scientific">Liparis tanakae</name>
    <name type="common">Tanaka's snailfish</name>
    <dbReference type="NCBI Taxonomy" id="230148"/>
    <lineage>
        <taxon>Eukaryota</taxon>
        <taxon>Metazoa</taxon>
        <taxon>Chordata</taxon>
        <taxon>Craniata</taxon>
        <taxon>Vertebrata</taxon>
        <taxon>Euteleostomi</taxon>
        <taxon>Actinopterygii</taxon>
        <taxon>Neopterygii</taxon>
        <taxon>Teleostei</taxon>
        <taxon>Neoteleostei</taxon>
        <taxon>Acanthomorphata</taxon>
        <taxon>Eupercaria</taxon>
        <taxon>Perciformes</taxon>
        <taxon>Cottioidei</taxon>
        <taxon>Cottales</taxon>
        <taxon>Liparidae</taxon>
        <taxon>Liparis</taxon>
    </lineage>
</organism>
<name>A0A4Z2I1H7_9TELE</name>
<proteinExistence type="predicted"/>
<gene>
    <name evidence="1" type="ORF">EYF80_018612</name>
</gene>
<accession>A0A4Z2I1H7</accession>
<sequence length="111" mass="11661">MNMCSSSDVDRHVNTGVRQTSSGFPAGCVMLGHGQTWIGNLSPEACVADDADECGSRDPGVLRWASVCPFSSVSVIPRCQSRFSASFNAVIRLTLLGAGTDGVGVGRRRTV</sequence>
<keyword evidence="2" id="KW-1185">Reference proteome</keyword>
<evidence type="ECO:0000313" key="2">
    <source>
        <dbReference type="Proteomes" id="UP000314294"/>
    </source>
</evidence>
<comment type="caution">
    <text evidence="1">The sequence shown here is derived from an EMBL/GenBank/DDBJ whole genome shotgun (WGS) entry which is preliminary data.</text>
</comment>
<protein>
    <submittedName>
        <fullName evidence="1">Uncharacterized protein</fullName>
    </submittedName>
</protein>
<reference evidence="1 2" key="1">
    <citation type="submission" date="2019-03" db="EMBL/GenBank/DDBJ databases">
        <title>First draft genome of Liparis tanakae, snailfish: a comprehensive survey of snailfish specific genes.</title>
        <authorList>
            <person name="Kim W."/>
            <person name="Song I."/>
            <person name="Jeong J.-H."/>
            <person name="Kim D."/>
            <person name="Kim S."/>
            <person name="Ryu S."/>
            <person name="Song J.Y."/>
            <person name="Lee S.K."/>
        </authorList>
    </citation>
    <scope>NUCLEOTIDE SEQUENCE [LARGE SCALE GENOMIC DNA]</scope>
    <source>
        <tissue evidence="1">Muscle</tissue>
    </source>
</reference>
<evidence type="ECO:0000313" key="1">
    <source>
        <dbReference type="EMBL" id="TNN71092.1"/>
    </source>
</evidence>